<dbReference type="AlphaFoldDB" id="A0A9P7Z0I3"/>
<protein>
    <submittedName>
        <fullName evidence="1">Uncharacterized protein</fullName>
    </submittedName>
</protein>
<keyword evidence="2" id="KW-1185">Reference proteome</keyword>
<accession>A0A9P7Z0I3</accession>
<sequence>MFRQSGALQKFLNMHHPMPLTAKESTQLLNLLTKSFRKHLDAASSPLSADHEVPTTIPTRLHRLASFKWKANHDSSFKPTDLHMHSILANPLFNVQQNISQDLKDPMVVFEKAASKGLLTLDAAANCLAQKRRMIIQSSVLSIGESMRQSGAGAKVLSWLMSSGIASNNSFLKHNKLANNLMDFMVAEGLEQYAWQWIVRAIESAPVGEEFGKLSQSGKHDLIKPLLLLIKAQAAQPNGLEIAIRSIHALSKHSLFKDMALNRKQRYLGAAGCYLSMEISNPDRIQPISESVFDILVSMAPQFTRMPKYHIAQLMLFHPARPNAELALMFLRKHDRSGALQNMSPEATEKHDRDVVRLGLGTANFLLETERLNDAAWVMDILQTNFSDLFDTPARAKEEESSIHLLENLSLA</sequence>
<evidence type="ECO:0000313" key="1">
    <source>
        <dbReference type="EMBL" id="KAG9242615.1"/>
    </source>
</evidence>
<reference evidence="1" key="1">
    <citation type="journal article" date="2021" name="IMA Fungus">
        <title>Genomic characterization of three marine fungi, including Emericellopsis atlantica sp. nov. with signatures of a generalist lifestyle and marine biomass degradation.</title>
        <authorList>
            <person name="Hagestad O.C."/>
            <person name="Hou L."/>
            <person name="Andersen J.H."/>
            <person name="Hansen E.H."/>
            <person name="Altermark B."/>
            <person name="Li C."/>
            <person name="Kuhnert E."/>
            <person name="Cox R.J."/>
            <person name="Crous P.W."/>
            <person name="Spatafora J.W."/>
            <person name="Lail K."/>
            <person name="Amirebrahimi M."/>
            <person name="Lipzen A."/>
            <person name="Pangilinan J."/>
            <person name="Andreopoulos W."/>
            <person name="Hayes R.D."/>
            <person name="Ng V."/>
            <person name="Grigoriev I.V."/>
            <person name="Jackson S.A."/>
            <person name="Sutton T.D.S."/>
            <person name="Dobson A.D.W."/>
            <person name="Rama T."/>
        </authorList>
    </citation>
    <scope>NUCLEOTIDE SEQUENCE</scope>
    <source>
        <strain evidence="1">TRa3180A</strain>
    </source>
</reference>
<dbReference type="Proteomes" id="UP000887226">
    <property type="component" value="Unassembled WGS sequence"/>
</dbReference>
<gene>
    <name evidence="1" type="ORF">BJ878DRAFT_160117</name>
</gene>
<dbReference type="EMBL" id="MU254054">
    <property type="protein sequence ID" value="KAG9242615.1"/>
    <property type="molecule type" value="Genomic_DNA"/>
</dbReference>
<name>A0A9P7Z0I3_9HELO</name>
<proteinExistence type="predicted"/>
<organism evidence="1 2">
    <name type="scientific">Calycina marina</name>
    <dbReference type="NCBI Taxonomy" id="1763456"/>
    <lineage>
        <taxon>Eukaryota</taxon>
        <taxon>Fungi</taxon>
        <taxon>Dikarya</taxon>
        <taxon>Ascomycota</taxon>
        <taxon>Pezizomycotina</taxon>
        <taxon>Leotiomycetes</taxon>
        <taxon>Helotiales</taxon>
        <taxon>Pezizellaceae</taxon>
        <taxon>Calycina</taxon>
    </lineage>
</organism>
<evidence type="ECO:0000313" key="2">
    <source>
        <dbReference type="Proteomes" id="UP000887226"/>
    </source>
</evidence>
<dbReference type="OrthoDB" id="5424391at2759"/>
<comment type="caution">
    <text evidence="1">The sequence shown here is derived from an EMBL/GenBank/DDBJ whole genome shotgun (WGS) entry which is preliminary data.</text>
</comment>